<dbReference type="EMBL" id="JAFEJT020000024">
    <property type="protein sequence ID" value="MCH9276032.1"/>
    <property type="molecule type" value="Genomic_DNA"/>
</dbReference>
<reference evidence="1 2" key="1">
    <citation type="journal article" date="2021" name="Environ. Microbiol.">
        <title>Genetic insights into the dark matter of the mammalian gut microbiota through targeted genome reconstruction.</title>
        <authorList>
            <person name="Lugli G.A."/>
            <person name="Alessandri G."/>
            <person name="Milani C."/>
            <person name="Viappiani A."/>
            <person name="Fontana F."/>
            <person name="Tarracchini C."/>
            <person name="Mancabelli L."/>
            <person name="Argentini C."/>
            <person name="Ruiz L."/>
            <person name="Margolles A."/>
            <person name="van Sinderen D."/>
            <person name="Turroni F."/>
            <person name="Ventura M."/>
        </authorList>
    </citation>
    <scope>NUCLEOTIDE SEQUENCE [LARGE SCALE GENOMIC DNA]</scope>
    <source>
        <strain evidence="1 2">MA1</strain>
    </source>
</reference>
<evidence type="ECO:0008006" key="3">
    <source>
        <dbReference type="Google" id="ProtNLM"/>
    </source>
</evidence>
<comment type="caution">
    <text evidence="1">The sequence shown here is derived from an EMBL/GenBank/DDBJ whole genome shotgun (WGS) entry which is preliminary data.</text>
</comment>
<proteinExistence type="predicted"/>
<evidence type="ECO:0000313" key="1">
    <source>
        <dbReference type="EMBL" id="MCH9276032.1"/>
    </source>
</evidence>
<organism evidence="1 2">
    <name type="scientific">Bifidobacterium amazonense</name>
    <dbReference type="NCBI Taxonomy" id="2809027"/>
    <lineage>
        <taxon>Bacteria</taxon>
        <taxon>Bacillati</taxon>
        <taxon>Actinomycetota</taxon>
        <taxon>Actinomycetes</taxon>
        <taxon>Bifidobacteriales</taxon>
        <taxon>Bifidobacteriaceae</taxon>
        <taxon>Bifidobacterium</taxon>
    </lineage>
</organism>
<gene>
    <name evidence="1" type="ORF">JS533_007060</name>
</gene>
<dbReference type="RefSeq" id="WP_241513732.1">
    <property type="nucleotide sequence ID" value="NZ_JAFEJT020000024.1"/>
</dbReference>
<sequence>METRHDTNERHGGTAGTRRWMTAGLAALCLCLPGGCSATPAGDDTGTTYASQLPSDDRIADLETVAKRFVACLTERGLVAKLADTLSLTMDGSTTSAPQTTVVLRTIGADGNPVETDGYGIETDASIANLYGNVQYRLTGSDGSWFAVSGSAALADTPYASRQSDYAACEAANPDFSQPPLSGDAARPKPNPQVQQAMLEFALKARKAGFDWVADPGPNDYGNTLSIPDTVSAEEFRRFLETFPADDRPDFSILFSQGQEELQAIYNGME</sequence>
<protein>
    <recommendedName>
        <fullName evidence="3">Uridine kinase</fullName>
    </recommendedName>
</protein>
<name>A0ABS9VVE4_9BIFI</name>
<dbReference type="Proteomes" id="UP000710815">
    <property type="component" value="Unassembled WGS sequence"/>
</dbReference>
<reference evidence="1 2" key="2">
    <citation type="journal article" date="2021" name="Syst. Appl. Microbiol.">
        <title>Phylogenetic classification of ten novel species belonging to the genus Bifidobacterium comprising B. phasiani sp. nov., B. pongonis sp. nov., B. saguinibicoloris sp. nov., B. colobi sp. nov., B. simiiventris sp. nov., B. santillanense sp. nov., B. miconis sp. nov., B. amazonense sp. nov., B. pluvialisilvae sp. nov., and B. miconisargentati sp. nov.</title>
        <authorList>
            <person name="Lugli G.A."/>
            <person name="Calvete-Torre I."/>
            <person name="Alessandri G."/>
            <person name="Milani C."/>
            <person name="Turroni F."/>
            <person name="Laiolo P."/>
            <person name="Ossiprandi M.C."/>
            <person name="Margolles A."/>
            <person name="Ruiz L."/>
            <person name="Ventura M."/>
        </authorList>
    </citation>
    <scope>NUCLEOTIDE SEQUENCE [LARGE SCALE GENOMIC DNA]</scope>
    <source>
        <strain evidence="1 2">MA1</strain>
    </source>
</reference>
<keyword evidence="2" id="KW-1185">Reference proteome</keyword>
<evidence type="ECO:0000313" key="2">
    <source>
        <dbReference type="Proteomes" id="UP000710815"/>
    </source>
</evidence>
<accession>A0ABS9VVE4</accession>